<dbReference type="InterPro" id="IPR051490">
    <property type="entry name" value="THEM6_lcsJ_thioesterase"/>
</dbReference>
<dbReference type="OrthoDB" id="9791529at2"/>
<protein>
    <submittedName>
        <fullName evidence="1">Acyl-CoA thioesterase FadM</fullName>
    </submittedName>
</protein>
<dbReference type="SUPFAM" id="SSF54637">
    <property type="entry name" value="Thioesterase/thiol ester dehydrase-isomerase"/>
    <property type="match status" value="1"/>
</dbReference>
<dbReference type="PANTHER" id="PTHR12475:SF4">
    <property type="entry name" value="PROTEIN THEM6"/>
    <property type="match status" value="1"/>
</dbReference>
<organism evidence="1 2">
    <name type="scientific">Sediminitomix flava</name>
    <dbReference type="NCBI Taxonomy" id="379075"/>
    <lineage>
        <taxon>Bacteria</taxon>
        <taxon>Pseudomonadati</taxon>
        <taxon>Bacteroidota</taxon>
        <taxon>Cytophagia</taxon>
        <taxon>Cytophagales</taxon>
        <taxon>Flammeovirgaceae</taxon>
        <taxon>Sediminitomix</taxon>
    </lineage>
</organism>
<dbReference type="InterPro" id="IPR029069">
    <property type="entry name" value="HotDog_dom_sf"/>
</dbReference>
<dbReference type="Proteomes" id="UP000245535">
    <property type="component" value="Unassembled WGS sequence"/>
</dbReference>
<dbReference type="Pfam" id="PF13279">
    <property type="entry name" value="4HBT_2"/>
    <property type="match status" value="1"/>
</dbReference>
<evidence type="ECO:0000313" key="1">
    <source>
        <dbReference type="EMBL" id="PWJ44813.1"/>
    </source>
</evidence>
<accession>A0A315ZHW8</accession>
<dbReference type="CDD" id="cd00586">
    <property type="entry name" value="4HBT"/>
    <property type="match status" value="1"/>
</dbReference>
<dbReference type="PANTHER" id="PTHR12475">
    <property type="match status" value="1"/>
</dbReference>
<proteinExistence type="predicted"/>
<sequence>MNLYWRLLALLLKLPFINTSDELKWTQTFRVLPSDCDINIHLTNSRYFAFADLGRTYGMIKFGLFKHLIKNKWAAVVNAQEITFIKQIPPFAKFTLETELIYWDEKYWYIEQKFLLNSKVAAIAKFRGVYLEKGKVIPSSKVLAAKGISLEQPPLTDKILKWKEMLDQKKQESLALQKS</sequence>
<keyword evidence="2" id="KW-1185">Reference proteome</keyword>
<dbReference type="Gene3D" id="3.10.129.10">
    <property type="entry name" value="Hotdog Thioesterase"/>
    <property type="match status" value="1"/>
</dbReference>
<gene>
    <name evidence="1" type="ORF">BC781_1011192</name>
</gene>
<evidence type="ECO:0000313" key="2">
    <source>
        <dbReference type="Proteomes" id="UP000245535"/>
    </source>
</evidence>
<comment type="caution">
    <text evidence="1">The sequence shown here is derived from an EMBL/GenBank/DDBJ whole genome shotgun (WGS) entry which is preliminary data.</text>
</comment>
<dbReference type="EMBL" id="QGDO01000001">
    <property type="protein sequence ID" value="PWJ44813.1"/>
    <property type="molecule type" value="Genomic_DNA"/>
</dbReference>
<reference evidence="1 2" key="1">
    <citation type="submission" date="2018-03" db="EMBL/GenBank/DDBJ databases">
        <title>Genomic Encyclopedia of Archaeal and Bacterial Type Strains, Phase II (KMG-II): from individual species to whole genera.</title>
        <authorList>
            <person name="Goeker M."/>
        </authorList>
    </citation>
    <scope>NUCLEOTIDE SEQUENCE [LARGE SCALE GENOMIC DNA]</scope>
    <source>
        <strain evidence="1 2">DSM 28229</strain>
    </source>
</reference>
<dbReference type="RefSeq" id="WP_109616282.1">
    <property type="nucleotide sequence ID" value="NZ_QGDO01000001.1"/>
</dbReference>
<dbReference type="AlphaFoldDB" id="A0A315ZHW8"/>
<name>A0A315ZHW8_SEDFL</name>